<feature type="modified residue" description="N6-(pyridoxal phosphate)lysine" evidence="6">
    <location>
        <position position="294"/>
    </location>
</feature>
<comment type="cofactor">
    <cofactor evidence="1 6 7">
        <name>pyridoxal 5'-phosphate</name>
        <dbReference type="ChEBI" id="CHEBI:597326"/>
    </cofactor>
</comment>
<dbReference type="InterPro" id="IPR015422">
    <property type="entry name" value="PyrdxlP-dep_Trfase_small"/>
</dbReference>
<dbReference type="Gene3D" id="1.20.1340.10">
    <property type="entry name" value="dopa decarboxylase, N-terminal domain"/>
    <property type="match status" value="1"/>
</dbReference>
<proteinExistence type="inferred from homology"/>
<dbReference type="EMBL" id="JSVA01000001">
    <property type="protein sequence ID" value="KOF04565.1"/>
    <property type="molecule type" value="Genomic_DNA"/>
</dbReference>
<dbReference type="InterPro" id="IPR002129">
    <property type="entry name" value="PyrdxlP-dep_de-COase"/>
</dbReference>
<dbReference type="Pfam" id="PF00282">
    <property type="entry name" value="Pyridoxal_deC"/>
    <property type="match status" value="1"/>
</dbReference>
<dbReference type="InterPro" id="IPR021115">
    <property type="entry name" value="Pyridoxal-P_BS"/>
</dbReference>
<dbReference type="GO" id="GO:0006520">
    <property type="term" value="P:amino acid metabolic process"/>
    <property type="evidence" value="ECO:0007669"/>
    <property type="project" value="InterPro"/>
</dbReference>
<keyword evidence="9" id="KW-1185">Reference proteome</keyword>
<dbReference type="InterPro" id="IPR010977">
    <property type="entry name" value="Aromatic_deC"/>
</dbReference>
<dbReference type="PANTHER" id="PTHR11999:SF70">
    <property type="entry name" value="MIP05841P"/>
    <property type="match status" value="1"/>
</dbReference>
<comment type="similarity">
    <text evidence="2 7">Belongs to the group II decarboxylase family.</text>
</comment>
<keyword evidence="5 7" id="KW-0456">Lyase</keyword>
<dbReference type="PATRIC" id="fig|1566026.4.peg.93"/>
<keyword evidence="4 6" id="KW-0663">Pyridoxal phosphate</keyword>
<evidence type="ECO:0000256" key="7">
    <source>
        <dbReference type="RuleBase" id="RU000382"/>
    </source>
</evidence>
<dbReference type="PANTHER" id="PTHR11999">
    <property type="entry name" value="GROUP II PYRIDOXAL-5-PHOSPHATE DECARBOXYLASE"/>
    <property type="match status" value="1"/>
</dbReference>
<dbReference type="InterPro" id="IPR015421">
    <property type="entry name" value="PyrdxlP-dep_Trfase_major"/>
</dbReference>
<dbReference type="Gene3D" id="3.40.640.10">
    <property type="entry name" value="Type I PLP-dependent aspartate aminotransferase-like (Major domain)"/>
    <property type="match status" value="1"/>
</dbReference>
<comment type="caution">
    <text evidence="8">The sequence shown here is derived from an EMBL/GenBank/DDBJ whole genome shotgun (WGS) entry which is preliminary data.</text>
</comment>
<name>A0A0L8AQR4_9BACT</name>
<dbReference type="RefSeq" id="WP_053221715.1">
    <property type="nucleotide sequence ID" value="NZ_JSVA01000001.1"/>
</dbReference>
<dbReference type="Proteomes" id="UP000036908">
    <property type="component" value="Unassembled WGS sequence"/>
</dbReference>
<sequence>MDNDSFRKHAHSLVDWMADYLQNVEEYPVLPDVKPGDIKKQFPKLPPEQSEQFEAIFADFKQQIVPGMTHWESPNFMAYFPGNKSMPSILGEMLTATLGAQCMIWLTSPAAAELEEQMMEWMKEMLALPKHFTGVIQDTASTATLCAILTAREKASGYKVNEEGFSGAEKYIVYASNQIHSSIDKAVKIAGIGSNNLRKVNVDHAFALDPAHLEALIKEDIAEGRKPLCVVSAIGTTSTTAIDPIMAISKICQKYDIWHHVDAAYAGTALVLPEMRWMAEGVELADSFVFNPHKWMFTNFDCTAYYVKDPRALINTFAISPDYLKTSVDDEVKNYRDWGVPLGRRFRALKLWFVIREMGVEGIQAKIRKHIALGQWLKTEIEKHPDFELLAPVPLNTICFRFAPNISEDKLDSLNEEIMNRVNATGKLFFAQTKLNNKFSLRLAFGNTNLEAKHVENAWALIQEKAKGVLASEY</sequence>
<dbReference type="InterPro" id="IPR015424">
    <property type="entry name" value="PyrdxlP-dep_Trfase"/>
</dbReference>
<evidence type="ECO:0000313" key="9">
    <source>
        <dbReference type="Proteomes" id="UP000036908"/>
    </source>
</evidence>
<dbReference type="PROSITE" id="PS00392">
    <property type="entry name" value="DDC_GAD_HDC_YDC"/>
    <property type="match status" value="1"/>
</dbReference>
<dbReference type="GO" id="GO:0005737">
    <property type="term" value="C:cytoplasm"/>
    <property type="evidence" value="ECO:0007669"/>
    <property type="project" value="TreeGrafter"/>
</dbReference>
<evidence type="ECO:0000256" key="1">
    <source>
        <dbReference type="ARBA" id="ARBA00001933"/>
    </source>
</evidence>
<keyword evidence="3" id="KW-0210">Decarboxylase</keyword>
<organism evidence="8 9">
    <name type="scientific">Roseivirga seohaensis subsp. aquiponti</name>
    <dbReference type="NCBI Taxonomy" id="1566026"/>
    <lineage>
        <taxon>Bacteria</taxon>
        <taxon>Pseudomonadati</taxon>
        <taxon>Bacteroidota</taxon>
        <taxon>Cytophagia</taxon>
        <taxon>Cytophagales</taxon>
        <taxon>Roseivirgaceae</taxon>
        <taxon>Roseivirga</taxon>
    </lineage>
</organism>
<dbReference type="AlphaFoldDB" id="A0A0L8AQR4"/>
<evidence type="ECO:0000256" key="5">
    <source>
        <dbReference type="ARBA" id="ARBA00023239"/>
    </source>
</evidence>
<dbReference type="GO" id="GO:0019752">
    <property type="term" value="P:carboxylic acid metabolic process"/>
    <property type="evidence" value="ECO:0007669"/>
    <property type="project" value="InterPro"/>
</dbReference>
<dbReference type="GO" id="GO:0030170">
    <property type="term" value="F:pyridoxal phosphate binding"/>
    <property type="evidence" value="ECO:0007669"/>
    <property type="project" value="InterPro"/>
</dbReference>
<evidence type="ECO:0000256" key="4">
    <source>
        <dbReference type="ARBA" id="ARBA00022898"/>
    </source>
</evidence>
<dbReference type="GO" id="GO:0016831">
    <property type="term" value="F:carboxy-lyase activity"/>
    <property type="evidence" value="ECO:0007669"/>
    <property type="project" value="UniProtKB-KW"/>
</dbReference>
<dbReference type="Gene3D" id="3.90.1150.10">
    <property type="entry name" value="Aspartate Aminotransferase, domain 1"/>
    <property type="match status" value="1"/>
</dbReference>
<evidence type="ECO:0000256" key="2">
    <source>
        <dbReference type="ARBA" id="ARBA00009533"/>
    </source>
</evidence>
<protein>
    <submittedName>
        <fullName evidence="8">Amino acid decarboxylase</fullName>
    </submittedName>
</protein>
<reference evidence="9" key="1">
    <citation type="submission" date="2014-11" db="EMBL/GenBank/DDBJ databases">
        <title>Genome sequencing of Roseivirga sp. D-25.</title>
        <authorList>
            <person name="Selvaratnam C."/>
            <person name="Thevarajoo S."/>
            <person name="Goh K.M."/>
            <person name="Eee R."/>
            <person name="Chan K.-G."/>
            <person name="Chong C.S."/>
        </authorList>
    </citation>
    <scope>NUCLEOTIDE SEQUENCE [LARGE SCALE GENOMIC DNA]</scope>
    <source>
        <strain evidence="9">D-25</strain>
    </source>
</reference>
<evidence type="ECO:0000256" key="6">
    <source>
        <dbReference type="PIRSR" id="PIRSR602129-50"/>
    </source>
</evidence>
<dbReference type="OrthoDB" id="9803665at2"/>
<evidence type="ECO:0000313" key="8">
    <source>
        <dbReference type="EMBL" id="KOF04565.1"/>
    </source>
</evidence>
<dbReference type="PRINTS" id="PR00800">
    <property type="entry name" value="YHDCRBOXLASE"/>
</dbReference>
<evidence type="ECO:0000256" key="3">
    <source>
        <dbReference type="ARBA" id="ARBA00022793"/>
    </source>
</evidence>
<accession>A0A0L8AQR4</accession>
<gene>
    <name evidence="8" type="ORF">OB69_00440</name>
</gene>
<dbReference type="SUPFAM" id="SSF53383">
    <property type="entry name" value="PLP-dependent transferases"/>
    <property type="match status" value="1"/>
</dbReference>